<dbReference type="InterPro" id="IPR031304">
    <property type="entry name" value="SLT_2"/>
</dbReference>
<dbReference type="Proteomes" id="UP000295794">
    <property type="component" value="Unassembled WGS sequence"/>
</dbReference>
<evidence type="ECO:0000256" key="1">
    <source>
        <dbReference type="PIRSR" id="PIRSR611757-1"/>
    </source>
</evidence>
<dbReference type="InterPro" id="IPR011757">
    <property type="entry name" value="Lytic_transglycosylase_MltB"/>
</dbReference>
<gene>
    <name evidence="5" type="primary">mltB</name>
    <name evidence="6" type="ORF">EV682_11141</name>
    <name evidence="5" type="ORF">NCTC11159_02894</name>
</gene>
<sequence length="358" mass="40513">MWVTLRKAKIMRKFLPLLLVSLMGMAHADEALVAREDVQAYIKATAATYQFSEEELVQTLSRATHKSNVLDILDRPSTARPWYTFRVNFVNPARSLAGAKFWREHAIAIKEISERYGVEPEVIVAILGAETNYGKNTGSFHILDVLSTIAFDYPRRAEFFQKELTEFLLLAREEKEDPMDFTGSYAGAMGWPQFMPSSFRQYAVDYDQNGHRDIWNHPNDAIASVANYLKAHGWEKGQPAYAAVNINADMSDIFADKFNLHYTVGQLMQKGVVPISELNTEDKAVLFSLETEPGFTSHYLGFNNFYVITRYNKSTLYATAVLQLSESILKSYQEGDDLKPPKAAAKPVKPVKKSGAWR</sequence>
<dbReference type="GO" id="GO:0009253">
    <property type="term" value="P:peptidoglycan catabolic process"/>
    <property type="evidence" value="ECO:0007669"/>
    <property type="project" value="TreeGrafter"/>
</dbReference>
<dbReference type="PANTHER" id="PTHR30163">
    <property type="entry name" value="MEMBRANE-BOUND LYTIC MUREIN TRANSGLYCOSYLASE B"/>
    <property type="match status" value="1"/>
</dbReference>
<dbReference type="SUPFAM" id="SSF53955">
    <property type="entry name" value="Lysozyme-like"/>
    <property type="match status" value="1"/>
</dbReference>
<dbReference type="CDD" id="cd13399">
    <property type="entry name" value="Slt35-like"/>
    <property type="match status" value="1"/>
</dbReference>
<dbReference type="Pfam" id="PF13406">
    <property type="entry name" value="SLT_2"/>
    <property type="match status" value="1"/>
</dbReference>
<dbReference type="GO" id="GO:0008933">
    <property type="term" value="F:peptidoglycan lytic transglycosylase activity"/>
    <property type="evidence" value="ECO:0007669"/>
    <property type="project" value="TreeGrafter"/>
</dbReference>
<evidence type="ECO:0000256" key="3">
    <source>
        <dbReference type="SAM" id="SignalP"/>
    </source>
</evidence>
<feature type="domain" description="Transglycosylase SLT" evidence="4">
    <location>
        <begin position="36"/>
        <end position="326"/>
    </location>
</feature>
<feature type="active site" evidence="1">
    <location>
        <position position="130"/>
    </location>
</feature>
<dbReference type="AlphaFoldDB" id="A0A377QAA0"/>
<evidence type="ECO:0000256" key="2">
    <source>
        <dbReference type="SAM" id="MobiDB-lite"/>
    </source>
</evidence>
<accession>A0A377QAA0</accession>
<dbReference type="FunFam" id="1.10.8.350:FF:000001">
    <property type="entry name" value="Lytic murein transglycosylase B"/>
    <property type="match status" value="1"/>
</dbReference>
<dbReference type="InterPro" id="IPR043426">
    <property type="entry name" value="MltB-like"/>
</dbReference>
<feature type="region of interest" description="Disordered" evidence="2">
    <location>
        <begin position="334"/>
        <end position="358"/>
    </location>
</feature>
<dbReference type="Proteomes" id="UP000255108">
    <property type="component" value="Unassembled WGS sequence"/>
</dbReference>
<dbReference type="Gene3D" id="1.10.8.350">
    <property type="entry name" value="Bacterial muramidase"/>
    <property type="match status" value="1"/>
</dbReference>
<dbReference type="EMBL" id="UGHR01000001">
    <property type="protein sequence ID" value="STQ91812.1"/>
    <property type="molecule type" value="Genomic_DNA"/>
</dbReference>
<feature type="signal peptide" evidence="3">
    <location>
        <begin position="1"/>
        <end position="28"/>
    </location>
</feature>
<keyword evidence="8" id="KW-1185">Reference proteome</keyword>
<dbReference type="Gene3D" id="1.10.530.10">
    <property type="match status" value="1"/>
</dbReference>
<dbReference type="InterPro" id="IPR023346">
    <property type="entry name" value="Lysozyme-like_dom_sf"/>
</dbReference>
<dbReference type="EC" id="4.2.2.-" evidence="5"/>
<dbReference type="NCBIfam" id="TIGR02282">
    <property type="entry name" value="MltB"/>
    <property type="match status" value="1"/>
</dbReference>
<evidence type="ECO:0000313" key="7">
    <source>
        <dbReference type="Proteomes" id="UP000255108"/>
    </source>
</evidence>
<evidence type="ECO:0000313" key="8">
    <source>
        <dbReference type="Proteomes" id="UP000295794"/>
    </source>
</evidence>
<feature type="chain" id="PRO_5016764507" evidence="3">
    <location>
        <begin position="29"/>
        <end position="358"/>
    </location>
</feature>
<dbReference type="PANTHER" id="PTHR30163:SF9">
    <property type="entry name" value="MEMBRANE-BOUND LYTIC MUREIN TRANSGLYCOSYLASE B"/>
    <property type="match status" value="1"/>
</dbReference>
<keyword evidence="3" id="KW-0732">Signal</keyword>
<organism evidence="5 7">
    <name type="scientific">Iodobacter fluviatilis</name>
    <dbReference type="NCBI Taxonomy" id="537"/>
    <lineage>
        <taxon>Bacteria</taxon>
        <taxon>Pseudomonadati</taxon>
        <taxon>Pseudomonadota</taxon>
        <taxon>Betaproteobacteria</taxon>
        <taxon>Neisseriales</taxon>
        <taxon>Chitinibacteraceae</taxon>
        <taxon>Iodobacter</taxon>
    </lineage>
</organism>
<evidence type="ECO:0000313" key="5">
    <source>
        <dbReference type="EMBL" id="STQ91812.1"/>
    </source>
</evidence>
<reference evidence="5 7" key="1">
    <citation type="submission" date="2018-06" db="EMBL/GenBank/DDBJ databases">
        <authorList>
            <consortium name="Pathogen Informatics"/>
            <person name="Doyle S."/>
        </authorList>
    </citation>
    <scope>NUCLEOTIDE SEQUENCE [LARGE SCALE GENOMIC DNA]</scope>
    <source>
        <strain evidence="5 7">NCTC11159</strain>
    </source>
</reference>
<evidence type="ECO:0000259" key="4">
    <source>
        <dbReference type="Pfam" id="PF13406"/>
    </source>
</evidence>
<reference evidence="6 8" key="2">
    <citation type="submission" date="2019-03" db="EMBL/GenBank/DDBJ databases">
        <title>Genomic Encyclopedia of Type Strains, Phase IV (KMG-IV): sequencing the most valuable type-strain genomes for metagenomic binning, comparative biology and taxonomic classification.</title>
        <authorList>
            <person name="Goeker M."/>
        </authorList>
    </citation>
    <scope>NUCLEOTIDE SEQUENCE [LARGE SCALE GENOMIC DNA]</scope>
    <source>
        <strain evidence="6 8">DSM 3764</strain>
    </source>
</reference>
<proteinExistence type="predicted"/>
<keyword evidence="5" id="KW-0456">Lyase</keyword>
<name>A0A377QAA0_9NEIS</name>
<dbReference type="EMBL" id="SMBT01000011">
    <property type="protein sequence ID" value="TCU83681.1"/>
    <property type="molecule type" value="Genomic_DNA"/>
</dbReference>
<protein>
    <submittedName>
        <fullName evidence="5">Membrane-bound lytic murein transglycosylase B</fullName>
        <ecNumber evidence="5">4.2.2.-</ecNumber>
    </submittedName>
</protein>
<evidence type="ECO:0000313" key="6">
    <source>
        <dbReference type="EMBL" id="TCU83681.1"/>
    </source>
</evidence>